<dbReference type="PANTHER" id="PTHR21240">
    <property type="entry name" value="2-AMINO-3-CARBOXYLMUCONATE-6-SEMIALDEHYDE DECARBOXYLASE"/>
    <property type="match status" value="1"/>
</dbReference>
<dbReference type="Proteomes" id="UP000274515">
    <property type="component" value="Unassembled WGS sequence"/>
</dbReference>
<dbReference type="OrthoDB" id="5172791at2"/>
<dbReference type="PANTHER" id="PTHR21240:SF28">
    <property type="entry name" value="ISO-OROTATE DECARBOXYLASE (EUROFUNG)"/>
    <property type="match status" value="1"/>
</dbReference>
<reference evidence="3 4" key="1">
    <citation type="submission" date="2018-11" db="EMBL/GenBank/DDBJ databases">
        <title>Saccharopolyspora rhizosphaerae sp. nov., an actinomycete isolated from rhizosphere soil in Thailand.</title>
        <authorList>
            <person name="Intra B."/>
            <person name="Euanorasetr J."/>
            <person name="Take A."/>
            <person name="Inahashi Y."/>
            <person name="Mori M."/>
            <person name="Panbangred W."/>
            <person name="Matsumoto A."/>
        </authorList>
    </citation>
    <scope>NUCLEOTIDE SEQUENCE [LARGE SCALE GENOMIC DNA]</scope>
    <source>
        <strain evidence="3 4">H219</strain>
    </source>
</reference>
<evidence type="ECO:0000313" key="4">
    <source>
        <dbReference type="Proteomes" id="UP000274515"/>
    </source>
</evidence>
<dbReference type="InterPro" id="IPR032466">
    <property type="entry name" value="Metal_Hydrolase"/>
</dbReference>
<name>A0A3R8P390_9PSEU</name>
<dbReference type="GO" id="GO:0016787">
    <property type="term" value="F:hydrolase activity"/>
    <property type="evidence" value="ECO:0007669"/>
    <property type="project" value="UniProtKB-KW"/>
</dbReference>
<dbReference type="CDD" id="cd01292">
    <property type="entry name" value="metallo-dependent_hydrolases"/>
    <property type="match status" value="1"/>
</dbReference>
<dbReference type="AlphaFoldDB" id="A0A3R8P390"/>
<evidence type="ECO:0000256" key="1">
    <source>
        <dbReference type="ARBA" id="ARBA00023239"/>
    </source>
</evidence>
<evidence type="ECO:0000313" key="3">
    <source>
        <dbReference type="EMBL" id="RRO15639.1"/>
    </source>
</evidence>
<keyword evidence="4" id="KW-1185">Reference proteome</keyword>
<dbReference type="InterPro" id="IPR006680">
    <property type="entry name" value="Amidohydro-rel"/>
</dbReference>
<accession>A0A3R8P390</accession>
<protein>
    <submittedName>
        <fullName evidence="3">Amidohydrolase</fullName>
    </submittedName>
</protein>
<dbReference type="Pfam" id="PF04909">
    <property type="entry name" value="Amidohydro_2"/>
    <property type="match status" value="1"/>
</dbReference>
<gene>
    <name evidence="3" type="ORF">EIL87_16615</name>
</gene>
<dbReference type="GO" id="GO:0016831">
    <property type="term" value="F:carboxy-lyase activity"/>
    <property type="evidence" value="ECO:0007669"/>
    <property type="project" value="InterPro"/>
</dbReference>
<dbReference type="SUPFAM" id="SSF51556">
    <property type="entry name" value="Metallo-dependent hydrolases"/>
    <property type="match status" value="1"/>
</dbReference>
<feature type="domain" description="Amidohydrolase-related" evidence="2">
    <location>
        <begin position="57"/>
        <end position="332"/>
    </location>
</feature>
<dbReference type="InterPro" id="IPR032465">
    <property type="entry name" value="ACMSD"/>
</dbReference>
<comment type="caution">
    <text evidence="3">The sequence shown here is derived from an EMBL/GenBank/DDBJ whole genome shotgun (WGS) entry which is preliminary data.</text>
</comment>
<dbReference type="GO" id="GO:0005737">
    <property type="term" value="C:cytoplasm"/>
    <property type="evidence" value="ECO:0007669"/>
    <property type="project" value="TreeGrafter"/>
</dbReference>
<dbReference type="GO" id="GO:0019748">
    <property type="term" value="P:secondary metabolic process"/>
    <property type="evidence" value="ECO:0007669"/>
    <property type="project" value="TreeGrafter"/>
</dbReference>
<dbReference type="EMBL" id="RSAA01000015">
    <property type="protein sequence ID" value="RRO15639.1"/>
    <property type="molecule type" value="Genomic_DNA"/>
</dbReference>
<organism evidence="3 4">
    <name type="scientific">Saccharopolyspora rhizosphaerae</name>
    <dbReference type="NCBI Taxonomy" id="2492662"/>
    <lineage>
        <taxon>Bacteria</taxon>
        <taxon>Bacillati</taxon>
        <taxon>Actinomycetota</taxon>
        <taxon>Actinomycetes</taxon>
        <taxon>Pseudonocardiales</taxon>
        <taxon>Pseudonocardiaceae</taxon>
        <taxon>Saccharopolyspora</taxon>
    </lineage>
</organism>
<evidence type="ECO:0000259" key="2">
    <source>
        <dbReference type="Pfam" id="PF04909"/>
    </source>
</evidence>
<dbReference type="Gene3D" id="3.20.20.140">
    <property type="entry name" value="Metal-dependent hydrolases"/>
    <property type="match status" value="1"/>
</dbReference>
<keyword evidence="1" id="KW-0456">Lyase</keyword>
<proteinExistence type="predicted"/>
<keyword evidence="3" id="KW-0378">Hydrolase</keyword>
<sequence>MARRRTTSVGTSPSGTWNARYSARSVARGRAGADLTAPRDDDRISDWLRDLGLPGLIDLHTHFLPQNVLDKVWAYFDNATEHYGMRWDINYRHDEPTRVRLLSDFGVRAYAPLVYAHKAGMAEWLNGWVRDFAERTQDAVPTATIYPEPGVGDYLARALGEGARCVKMHVQVGGFDPRDPLLDHAWGLLAETGVPVVVHCGHGPTPGRYTGLDVFEGVLRRHPGLTAVLAHAGMPDYLAALALVERYPQVHLDTTMVGTAFSERFAPLPKDWAARVAAHPDRIVLGTDYPNIPYQYADQLAVIADWAGRDPRLGKPFLRAVLHDTPAKLLGLDL</sequence>